<evidence type="ECO:0000256" key="5">
    <source>
        <dbReference type="ARBA" id="ARBA00022645"/>
    </source>
</evidence>
<dbReference type="GO" id="GO:0030288">
    <property type="term" value="C:outer membrane-bounded periplasmic space"/>
    <property type="evidence" value="ECO:0007669"/>
    <property type="project" value="TreeGrafter"/>
</dbReference>
<dbReference type="Gene3D" id="1.10.3810.10">
    <property type="entry name" value="Biosynthetic peptidoglycan transglycosylase-like"/>
    <property type="match status" value="1"/>
</dbReference>
<dbReference type="GO" id="GO:0008955">
    <property type="term" value="F:peptidoglycan glycosyltransferase activity"/>
    <property type="evidence" value="ECO:0007669"/>
    <property type="project" value="UniProtKB-EC"/>
</dbReference>
<dbReference type="InterPro" id="IPR003961">
    <property type="entry name" value="FN3_dom"/>
</dbReference>
<keyword evidence="5" id="KW-0121">Carboxypeptidase</keyword>
<evidence type="ECO:0000256" key="18">
    <source>
        <dbReference type="SAM" id="Phobius"/>
    </source>
</evidence>
<dbReference type="InterPro" id="IPR023346">
    <property type="entry name" value="Lysozyme-like_dom_sf"/>
</dbReference>
<evidence type="ECO:0000256" key="13">
    <source>
        <dbReference type="ARBA" id="ARBA00023268"/>
    </source>
</evidence>
<protein>
    <submittedName>
        <fullName evidence="20">Penicillin-binding protein 2A</fullName>
    </submittedName>
</protein>
<dbReference type="GO" id="GO:0006508">
    <property type="term" value="P:proteolysis"/>
    <property type="evidence" value="ECO:0007669"/>
    <property type="project" value="UniProtKB-KW"/>
</dbReference>
<feature type="region of interest" description="Disordered" evidence="17">
    <location>
        <begin position="748"/>
        <end position="886"/>
    </location>
</feature>
<comment type="catalytic activity">
    <reaction evidence="16">
        <text>[GlcNAc-(1-&gt;4)-Mur2Ac(oyl-L-Ala-gamma-D-Glu-L-Lys-D-Ala-D-Ala)](n)-di-trans,octa-cis-undecaprenyl diphosphate + beta-D-GlcNAc-(1-&gt;4)-Mur2Ac(oyl-L-Ala-gamma-D-Glu-L-Lys-D-Ala-D-Ala)-di-trans,octa-cis-undecaprenyl diphosphate = [GlcNAc-(1-&gt;4)-Mur2Ac(oyl-L-Ala-gamma-D-Glu-L-Lys-D-Ala-D-Ala)](n+1)-di-trans,octa-cis-undecaprenyl diphosphate + di-trans,octa-cis-undecaprenyl diphosphate + H(+)</text>
        <dbReference type="Rhea" id="RHEA:23708"/>
        <dbReference type="Rhea" id="RHEA-COMP:9602"/>
        <dbReference type="Rhea" id="RHEA-COMP:9603"/>
        <dbReference type="ChEBI" id="CHEBI:15378"/>
        <dbReference type="ChEBI" id="CHEBI:58405"/>
        <dbReference type="ChEBI" id="CHEBI:60033"/>
        <dbReference type="ChEBI" id="CHEBI:78435"/>
        <dbReference type="EC" id="2.4.99.28"/>
    </reaction>
</comment>
<dbReference type="GO" id="GO:0005886">
    <property type="term" value="C:plasma membrane"/>
    <property type="evidence" value="ECO:0007669"/>
    <property type="project" value="UniProtKB-SubCell"/>
</dbReference>
<dbReference type="FunFam" id="1.10.3810.10:FF:000001">
    <property type="entry name" value="Penicillin-binding protein 1A"/>
    <property type="match status" value="1"/>
</dbReference>
<feature type="compositionally biased region" description="Pro residues" evidence="17">
    <location>
        <begin position="815"/>
        <end position="825"/>
    </location>
</feature>
<evidence type="ECO:0000256" key="6">
    <source>
        <dbReference type="ARBA" id="ARBA00022670"/>
    </source>
</evidence>
<evidence type="ECO:0000256" key="4">
    <source>
        <dbReference type="ARBA" id="ARBA00022475"/>
    </source>
</evidence>
<dbReference type="InterPro" id="IPR001460">
    <property type="entry name" value="PCN-bd_Tpept"/>
</dbReference>
<evidence type="ECO:0000256" key="15">
    <source>
        <dbReference type="ARBA" id="ARBA00034000"/>
    </source>
</evidence>
<dbReference type="InterPro" id="IPR050396">
    <property type="entry name" value="Glycosyltr_51/Transpeptidase"/>
</dbReference>
<dbReference type="EMBL" id="SORF01000003">
    <property type="protein sequence ID" value="TDY50023.1"/>
    <property type="molecule type" value="Genomic_DNA"/>
</dbReference>
<keyword evidence="8" id="KW-0808">Transferase</keyword>
<comment type="similarity">
    <text evidence="3">In the N-terminal section; belongs to the glycosyltransferase 51 family.</text>
</comment>
<proteinExistence type="inferred from homology"/>
<evidence type="ECO:0000256" key="17">
    <source>
        <dbReference type="SAM" id="MobiDB-lite"/>
    </source>
</evidence>
<evidence type="ECO:0000256" key="11">
    <source>
        <dbReference type="ARBA" id="ARBA00022984"/>
    </source>
</evidence>
<evidence type="ECO:0000256" key="8">
    <source>
        <dbReference type="ARBA" id="ARBA00022679"/>
    </source>
</evidence>
<feature type="domain" description="Fibronectin type-III" evidence="19">
    <location>
        <begin position="659"/>
        <end position="753"/>
    </location>
</feature>
<dbReference type="SUPFAM" id="SSF56601">
    <property type="entry name" value="beta-lactamase/transpeptidase-like"/>
    <property type="match status" value="1"/>
</dbReference>
<evidence type="ECO:0000256" key="9">
    <source>
        <dbReference type="ARBA" id="ARBA00022801"/>
    </source>
</evidence>
<organism evidence="20 21">
    <name type="scientific">Alicyclobacillus sacchari</name>
    <dbReference type="NCBI Taxonomy" id="392010"/>
    <lineage>
        <taxon>Bacteria</taxon>
        <taxon>Bacillati</taxon>
        <taxon>Bacillota</taxon>
        <taxon>Bacilli</taxon>
        <taxon>Bacillales</taxon>
        <taxon>Alicyclobacillaceae</taxon>
        <taxon>Alicyclobacillus</taxon>
    </lineage>
</organism>
<dbReference type="InterPro" id="IPR013783">
    <property type="entry name" value="Ig-like_fold"/>
</dbReference>
<dbReference type="Pfam" id="PF00912">
    <property type="entry name" value="Transgly"/>
    <property type="match status" value="1"/>
</dbReference>
<keyword evidence="13" id="KW-0511">Multifunctional enzyme</keyword>
<keyword evidence="21" id="KW-1185">Reference proteome</keyword>
<keyword evidence="11" id="KW-0573">Peptidoglycan synthesis</keyword>
<keyword evidence="4" id="KW-1003">Cell membrane</keyword>
<dbReference type="InterPro" id="IPR001264">
    <property type="entry name" value="Glyco_trans_51"/>
</dbReference>
<dbReference type="Gene3D" id="3.40.710.10">
    <property type="entry name" value="DD-peptidase/beta-lactamase superfamily"/>
    <property type="match status" value="1"/>
</dbReference>
<dbReference type="InterPro" id="IPR012338">
    <property type="entry name" value="Beta-lactam/transpept-like"/>
</dbReference>
<keyword evidence="14" id="KW-0961">Cell wall biogenesis/degradation</keyword>
<accession>A0A4R8LR26</accession>
<feature type="transmembrane region" description="Helical" evidence="18">
    <location>
        <begin position="5"/>
        <end position="28"/>
    </location>
</feature>
<keyword evidence="7" id="KW-0328">Glycosyltransferase</keyword>
<evidence type="ECO:0000256" key="7">
    <source>
        <dbReference type="ARBA" id="ARBA00022676"/>
    </source>
</evidence>
<feature type="compositionally biased region" description="Gly residues" evidence="17">
    <location>
        <begin position="829"/>
        <end position="843"/>
    </location>
</feature>
<dbReference type="SUPFAM" id="SSF53955">
    <property type="entry name" value="Lysozyme-like"/>
    <property type="match status" value="1"/>
</dbReference>
<keyword evidence="9" id="KW-0378">Hydrolase</keyword>
<comment type="similarity">
    <text evidence="2">In the C-terminal section; belongs to the transpeptidase family.</text>
</comment>
<dbReference type="AlphaFoldDB" id="A0A4R8LR26"/>
<dbReference type="GO" id="GO:0009002">
    <property type="term" value="F:serine-type D-Ala-D-Ala carboxypeptidase activity"/>
    <property type="evidence" value="ECO:0007669"/>
    <property type="project" value="UniProtKB-EC"/>
</dbReference>
<dbReference type="GO" id="GO:0009252">
    <property type="term" value="P:peptidoglycan biosynthetic process"/>
    <property type="evidence" value="ECO:0007669"/>
    <property type="project" value="UniProtKB-KW"/>
</dbReference>
<evidence type="ECO:0000256" key="12">
    <source>
        <dbReference type="ARBA" id="ARBA00023136"/>
    </source>
</evidence>
<comment type="catalytic activity">
    <reaction evidence="15">
        <text>Preferential cleavage: (Ac)2-L-Lys-D-Ala-|-D-Ala. Also transpeptidation of peptidyl-alanyl moieties that are N-acyl substituents of D-alanine.</text>
        <dbReference type="EC" id="3.4.16.4"/>
    </reaction>
</comment>
<dbReference type="GO" id="GO:0008360">
    <property type="term" value="P:regulation of cell shape"/>
    <property type="evidence" value="ECO:0007669"/>
    <property type="project" value="UniProtKB-KW"/>
</dbReference>
<feature type="compositionally biased region" description="Polar residues" evidence="17">
    <location>
        <begin position="856"/>
        <end position="867"/>
    </location>
</feature>
<comment type="subcellular location">
    <subcellularLocation>
        <location evidence="1">Cell membrane</location>
    </subcellularLocation>
</comment>
<sequence length="886" mass="92776">MVRRWISIVTASVILLIVLVGAGFYLAVRMTPFQPGVLEEVHQPSVVYAEDGSRLMSLGSPNTDLTYNQIPKNVQDAIVATEDHTFWTNSGIDIRSIFRSLFVDLSSGSLAQGASTIPEQLAKITYLTDQKTFSRKFKQIALGLQIERNFTKQEILAMYLNRIPLGESSIGIEQAALRYFGIDLKKEPDKLTLADAALLAGLPQAPSAYDPLQHPKAALERRNQVLQNMVHYGYITEAQAEAAAKQPLGVSFHSFPGDGWSSDPLLTNFLLDYLNRHGIPPSEVMQGGLKIYTTIDPAVQNAINEVFWSGKYDSDFPGATTGTVVEGAAVFVDPKTGGILGAAGSRKQGYVPLGLDRVYQASSPGSSIKPIMDYAPALQTGNWTYTSILDNQPQDFGGGYEPQNWEVGGPTRVTLQYGLEWSQNVASVWLLQQIGISTGANMAKADGIPLTSKDYEHLGIAIGGLVNGVTPMEMAGAYTAFDNNGIHSQPYLINRIVNAQGGIIYHEGPQQNQVMSAQTASDMTRLMQDVVDFGTGQSAKLPGWGVAGKTGTVQYDSGLVGSHPNWVRDGWFDGYTPTLVGSIHIGYDESNDEYHMTMSPVDPSANAAQIFHDIIALALQNEQAQQFPEGPYPYITGTAAGVNYVGTTAPAKNPTPTNSISGLHATYNAANNTVSLNWSGSFSSPVTYVITRVSTSGSDETVPVAQTTSTSLTDSSVQPGESYVYTVQATSQQTGQDVGQPVSVSVATGAGSSVGPGNATNGVGPGNTTGPLTGNGTANNTPGNAIFPNNGTNTAGGGGTNTVSNNTVNTTAPTPVAPPSPPAPPGHLNNGGPGHGKGAGGALGSNVVGTGAGLPPNTSNGSVQTNHVALANGSAQANAAASGNGA</sequence>
<evidence type="ECO:0000256" key="16">
    <source>
        <dbReference type="ARBA" id="ARBA00049902"/>
    </source>
</evidence>
<dbReference type="Pfam" id="PF00905">
    <property type="entry name" value="Transpeptidase"/>
    <property type="match status" value="1"/>
</dbReference>
<dbReference type="Proteomes" id="UP000294581">
    <property type="component" value="Unassembled WGS sequence"/>
</dbReference>
<evidence type="ECO:0000313" key="20">
    <source>
        <dbReference type="EMBL" id="TDY50023.1"/>
    </source>
</evidence>
<comment type="caution">
    <text evidence="20">The sequence shown here is derived from an EMBL/GenBank/DDBJ whole genome shotgun (WGS) entry which is preliminary data.</text>
</comment>
<evidence type="ECO:0000256" key="1">
    <source>
        <dbReference type="ARBA" id="ARBA00004236"/>
    </source>
</evidence>
<keyword evidence="18" id="KW-1133">Transmembrane helix</keyword>
<dbReference type="PROSITE" id="PS50853">
    <property type="entry name" value="FN3"/>
    <property type="match status" value="1"/>
</dbReference>
<evidence type="ECO:0000256" key="10">
    <source>
        <dbReference type="ARBA" id="ARBA00022960"/>
    </source>
</evidence>
<dbReference type="PANTHER" id="PTHR32282:SF11">
    <property type="entry name" value="PENICILLIN-BINDING PROTEIN 1B"/>
    <property type="match status" value="1"/>
</dbReference>
<dbReference type="GO" id="GO:0071555">
    <property type="term" value="P:cell wall organization"/>
    <property type="evidence" value="ECO:0007669"/>
    <property type="project" value="UniProtKB-KW"/>
</dbReference>
<dbReference type="InterPro" id="IPR036950">
    <property type="entry name" value="PBP_transglycosylase"/>
</dbReference>
<reference evidence="20 21" key="1">
    <citation type="submission" date="2019-03" db="EMBL/GenBank/DDBJ databases">
        <title>Genomic Encyclopedia of Type Strains, Phase IV (KMG-IV): sequencing the most valuable type-strain genomes for metagenomic binning, comparative biology and taxonomic classification.</title>
        <authorList>
            <person name="Goeker M."/>
        </authorList>
    </citation>
    <scope>NUCLEOTIDE SEQUENCE [LARGE SCALE GENOMIC DNA]</scope>
    <source>
        <strain evidence="20 21">DSM 17974</strain>
    </source>
</reference>
<evidence type="ECO:0000256" key="2">
    <source>
        <dbReference type="ARBA" id="ARBA00007090"/>
    </source>
</evidence>
<dbReference type="Gene3D" id="2.60.40.10">
    <property type="entry name" value="Immunoglobulins"/>
    <property type="match status" value="1"/>
</dbReference>
<name>A0A4R8LR26_9BACL</name>
<evidence type="ECO:0000256" key="14">
    <source>
        <dbReference type="ARBA" id="ARBA00023316"/>
    </source>
</evidence>
<dbReference type="InterPro" id="IPR036116">
    <property type="entry name" value="FN3_sf"/>
</dbReference>
<feature type="compositionally biased region" description="Low complexity" evidence="17">
    <location>
        <begin position="869"/>
        <end position="886"/>
    </location>
</feature>
<evidence type="ECO:0000313" key="21">
    <source>
        <dbReference type="Proteomes" id="UP000294581"/>
    </source>
</evidence>
<keyword evidence="6" id="KW-0645">Protease</keyword>
<dbReference type="SUPFAM" id="SSF49265">
    <property type="entry name" value="Fibronectin type III"/>
    <property type="match status" value="1"/>
</dbReference>
<keyword evidence="10" id="KW-0133">Cell shape</keyword>
<feature type="compositionally biased region" description="Low complexity" evidence="17">
    <location>
        <begin position="748"/>
        <end position="793"/>
    </location>
</feature>
<keyword evidence="18" id="KW-0812">Transmembrane</keyword>
<keyword evidence="12 18" id="KW-0472">Membrane</keyword>
<evidence type="ECO:0000256" key="3">
    <source>
        <dbReference type="ARBA" id="ARBA00007739"/>
    </source>
</evidence>
<gene>
    <name evidence="20" type="ORF">C7445_10366</name>
</gene>
<dbReference type="GO" id="GO:0008658">
    <property type="term" value="F:penicillin binding"/>
    <property type="evidence" value="ECO:0007669"/>
    <property type="project" value="InterPro"/>
</dbReference>
<evidence type="ECO:0000259" key="19">
    <source>
        <dbReference type="PROSITE" id="PS50853"/>
    </source>
</evidence>
<dbReference type="PANTHER" id="PTHR32282">
    <property type="entry name" value="BINDING PROTEIN TRANSPEPTIDASE, PUTATIVE-RELATED"/>
    <property type="match status" value="1"/>
</dbReference>
<feature type="compositionally biased region" description="Low complexity" evidence="17">
    <location>
        <begin position="801"/>
        <end position="814"/>
    </location>
</feature>